<dbReference type="EMBL" id="HACM01010316">
    <property type="protein sequence ID" value="CRZ10758.1"/>
    <property type="molecule type" value="Transcribed_RNA"/>
</dbReference>
<feature type="signal peptide" evidence="1">
    <location>
        <begin position="1"/>
        <end position="20"/>
    </location>
</feature>
<name>A0A0H5R9G5_9EUKA</name>
<sequence length="270" mass="30663">MFSWFLAVILALYVPFFTHSAKSPFQIVTEANRFPPGLLVALNQLIEQGPNPDVDAHADKDVLSHALIFGSLLPDVIDWIKHARDPSKQKWIHSLISYYFVKQLKQYLPLIHRLIEKAQNPNGANSKYPWEILDDAKAWLDGGFLPRAAQFIKEAGHQTDQDGVDQHDILILAQKLGQQLTNNAINIIQEIPTADKPFQEKFFLFLLLVNFSNYDTYVLLNSILTLKIPIFRIVFNKARFLPTKSSVRSALQRIAESGAMVLLEINSRSS</sequence>
<proteinExistence type="predicted"/>
<evidence type="ECO:0000256" key="1">
    <source>
        <dbReference type="SAM" id="SignalP"/>
    </source>
</evidence>
<feature type="chain" id="PRO_5005223892" evidence="1">
    <location>
        <begin position="21"/>
        <end position="270"/>
    </location>
</feature>
<reference evidence="2" key="1">
    <citation type="submission" date="2015-04" db="EMBL/GenBank/DDBJ databases">
        <title>The genome sequence of the plant pathogenic Rhizarian Plasmodiophora brassicae reveals insights in its biotrophic life cycle and the origin of chitin synthesis.</title>
        <authorList>
            <person name="Schwelm A."/>
            <person name="Fogelqvist J."/>
            <person name="Knaust A."/>
            <person name="Julke S."/>
            <person name="Lilja T."/>
            <person name="Dhandapani V."/>
            <person name="Bonilla-Rosso G."/>
            <person name="Karlsson M."/>
            <person name="Shevchenko A."/>
            <person name="Choi S.R."/>
            <person name="Kim H.G."/>
            <person name="Park J.Y."/>
            <person name="Lim Y.P."/>
            <person name="Ludwig-Muller J."/>
            <person name="Dixelius C."/>
        </authorList>
    </citation>
    <scope>NUCLEOTIDE SEQUENCE</scope>
    <source>
        <tissue evidence="2">Potato root galls</tissue>
    </source>
</reference>
<organism evidence="2">
    <name type="scientific">Spongospora subterranea</name>
    <dbReference type="NCBI Taxonomy" id="70186"/>
    <lineage>
        <taxon>Eukaryota</taxon>
        <taxon>Sar</taxon>
        <taxon>Rhizaria</taxon>
        <taxon>Endomyxa</taxon>
        <taxon>Phytomyxea</taxon>
        <taxon>Plasmodiophorida</taxon>
        <taxon>Plasmodiophoridae</taxon>
        <taxon>Spongospora</taxon>
    </lineage>
</organism>
<protein>
    <submittedName>
        <fullName evidence="2">Uncharacterized protein</fullName>
    </submittedName>
</protein>
<evidence type="ECO:0000313" key="2">
    <source>
        <dbReference type="EMBL" id="CRZ10758.1"/>
    </source>
</evidence>
<dbReference type="AlphaFoldDB" id="A0A0H5R9G5"/>
<accession>A0A0H5R9G5</accession>
<feature type="non-terminal residue" evidence="2">
    <location>
        <position position="270"/>
    </location>
</feature>
<keyword evidence="1" id="KW-0732">Signal</keyword>